<dbReference type="Gene3D" id="3.40.920.10">
    <property type="entry name" value="Pyruvate-ferredoxin oxidoreductase, PFOR, domain III"/>
    <property type="match status" value="1"/>
</dbReference>
<dbReference type="PANTHER" id="PTHR43854">
    <property type="entry name" value="INDOLEPYRUVATE OXIDOREDUCTASE SUBUNIT IORB"/>
    <property type="match status" value="1"/>
</dbReference>
<evidence type="ECO:0000259" key="2">
    <source>
        <dbReference type="Pfam" id="PF01558"/>
    </source>
</evidence>
<dbReference type="EMBL" id="FQZD01000004">
    <property type="protein sequence ID" value="SHI40448.1"/>
    <property type="molecule type" value="Genomic_DNA"/>
</dbReference>
<accession>A0A1M6AVU4</accession>
<keyword evidence="1" id="KW-0560">Oxidoreductase</keyword>
<dbReference type="InterPro" id="IPR019752">
    <property type="entry name" value="Pyrv/ketoisovalerate_OxRed_cat"/>
</dbReference>
<feature type="domain" description="Pyruvate/ketoisovalerate oxidoreductase catalytic" evidence="2">
    <location>
        <begin position="13"/>
        <end position="187"/>
    </location>
</feature>
<dbReference type="OrthoDB" id="9789125at2"/>
<dbReference type="Pfam" id="PF01558">
    <property type="entry name" value="POR"/>
    <property type="match status" value="1"/>
</dbReference>
<evidence type="ECO:0000256" key="1">
    <source>
        <dbReference type="ARBA" id="ARBA00023002"/>
    </source>
</evidence>
<dbReference type="PANTHER" id="PTHR43854:SF1">
    <property type="entry name" value="INDOLEPYRUVATE OXIDOREDUCTASE SUBUNIT IORB"/>
    <property type="match status" value="1"/>
</dbReference>
<reference evidence="3 4" key="1">
    <citation type="submission" date="2016-11" db="EMBL/GenBank/DDBJ databases">
        <authorList>
            <person name="Varghese N."/>
            <person name="Submissions S."/>
        </authorList>
    </citation>
    <scope>NUCLEOTIDE SEQUENCE [LARGE SCALE GENOMIC DNA]</scope>
    <source>
        <strain evidence="3 4">DSM 15287</strain>
    </source>
</reference>
<dbReference type="NCBIfam" id="NF005325">
    <property type="entry name" value="PRK06853.1-5"/>
    <property type="match status" value="1"/>
</dbReference>
<dbReference type="AlphaFoldDB" id="A0A1M6AVU4"/>
<keyword evidence="4" id="KW-1185">Reference proteome</keyword>
<name>A0A1M6AVU4_9FIRM</name>
<gene>
    <name evidence="3" type="ORF">SAMN02745170_00305</name>
</gene>
<sequence>MGKQVNILIVGVGGQGTLLASKIISGVARLSGYDVKQSEVHGMAQRGGSVVTYVRFADKVFSPLIEKGQADMILAFEKLEALRWSVYLKPEGTMIVNTQEIAPMPVILGAATYPENIVETLSRRYKTIPVQAREIAGELGEPRTVNTILLGVAARILEFEQNLCLQAVEQAVPEKALVINRQAFLAGWDTHLSV</sequence>
<organism evidence="3 4">
    <name type="scientific">Propionispora hippei DSM 15287</name>
    <dbReference type="NCBI Taxonomy" id="1123003"/>
    <lineage>
        <taxon>Bacteria</taxon>
        <taxon>Bacillati</taxon>
        <taxon>Bacillota</taxon>
        <taxon>Negativicutes</taxon>
        <taxon>Selenomonadales</taxon>
        <taxon>Sporomusaceae</taxon>
        <taxon>Propionispora</taxon>
    </lineage>
</organism>
<dbReference type="InterPro" id="IPR002869">
    <property type="entry name" value="Pyrv_flavodox_OxRed_cen"/>
</dbReference>
<dbReference type="Proteomes" id="UP000322917">
    <property type="component" value="Unassembled WGS sequence"/>
</dbReference>
<dbReference type="SUPFAM" id="SSF53323">
    <property type="entry name" value="Pyruvate-ferredoxin oxidoreductase, PFOR, domain III"/>
    <property type="match status" value="1"/>
</dbReference>
<proteinExistence type="predicted"/>
<dbReference type="RefSeq" id="WP_149733209.1">
    <property type="nucleotide sequence ID" value="NZ_FQZD01000004.1"/>
</dbReference>
<keyword evidence="3" id="KW-0670">Pyruvate</keyword>
<dbReference type="GO" id="GO:0016903">
    <property type="term" value="F:oxidoreductase activity, acting on the aldehyde or oxo group of donors"/>
    <property type="evidence" value="ECO:0007669"/>
    <property type="project" value="InterPro"/>
</dbReference>
<evidence type="ECO:0000313" key="3">
    <source>
        <dbReference type="EMBL" id="SHI40448.1"/>
    </source>
</evidence>
<protein>
    <submittedName>
        <fullName evidence="3">Indolepyruvate ferredoxin oxidoreductase beta subunit</fullName>
    </submittedName>
</protein>
<dbReference type="InterPro" id="IPR052198">
    <property type="entry name" value="IorB_Oxidoreductase"/>
</dbReference>
<evidence type="ECO:0000313" key="4">
    <source>
        <dbReference type="Proteomes" id="UP000322917"/>
    </source>
</evidence>